<dbReference type="PANTHER" id="PTHR33116">
    <property type="entry name" value="REVERSE TRANSCRIPTASE ZINC-BINDING DOMAIN-CONTAINING PROTEIN-RELATED-RELATED"/>
    <property type="match status" value="1"/>
</dbReference>
<protein>
    <recommendedName>
        <fullName evidence="1">Reverse transcriptase domain-containing protein</fullName>
    </recommendedName>
</protein>
<gene>
    <name evidence="2" type="ORF">LSAT_V11C400167150</name>
</gene>
<comment type="caution">
    <text evidence="2">The sequence shown here is derived from an EMBL/GenBank/DDBJ whole genome shotgun (WGS) entry which is preliminary data.</text>
</comment>
<evidence type="ECO:0000313" key="2">
    <source>
        <dbReference type="EMBL" id="KAJ0209709.1"/>
    </source>
</evidence>
<sequence length="464" mass="52423">MERGVRQGDPLSPFLFIIAAEGLNIALETAKEKNLFEGIHLPRHGPVISHLQYADDVVFMGKWSEENLKNLIRILRCFELASGLKINLSKSKLYGVGTQDIELDLVARSLNFSIGSFPFIYLGLPVGASMGRTTHWKPIIEKFQVKLSRWKASTLSYGGRLTLCKAVLGSLGSFYFSLYRAPVKVIKSLERIRMRFFWGGSTDSKKIAWIAWEKILAAKERGGLGIGSLKAQNYALLGKWWWRFMRNPVSIWAMVIKAIHGPDGGFSRPLSAKRRSGCWGSIVNLPKWLEKDQVSFVDHFKQEVNADGSLKWTWSLESSGVYSVSSLRFHFDNLVHPHKSDDTWVWNPLVPGKLNVLAWRVGLGKLPCMENLYRIGVSSSNLCRMCNEAPESEDHIFVGCPVSREIWLQLSNWWRLLEHSPNSCRELLNCKNQLGASKSEGGSRSYNVMLLVGYLEIQKPEGSC</sequence>
<dbReference type="Pfam" id="PF00078">
    <property type="entry name" value="RVT_1"/>
    <property type="match status" value="1"/>
</dbReference>
<organism evidence="2 3">
    <name type="scientific">Lactuca sativa</name>
    <name type="common">Garden lettuce</name>
    <dbReference type="NCBI Taxonomy" id="4236"/>
    <lineage>
        <taxon>Eukaryota</taxon>
        <taxon>Viridiplantae</taxon>
        <taxon>Streptophyta</taxon>
        <taxon>Embryophyta</taxon>
        <taxon>Tracheophyta</taxon>
        <taxon>Spermatophyta</taxon>
        <taxon>Magnoliopsida</taxon>
        <taxon>eudicotyledons</taxon>
        <taxon>Gunneridae</taxon>
        <taxon>Pentapetalae</taxon>
        <taxon>asterids</taxon>
        <taxon>campanulids</taxon>
        <taxon>Asterales</taxon>
        <taxon>Asteraceae</taxon>
        <taxon>Cichorioideae</taxon>
        <taxon>Cichorieae</taxon>
        <taxon>Lactucinae</taxon>
        <taxon>Lactuca</taxon>
    </lineage>
</organism>
<dbReference type="EMBL" id="NBSK02000004">
    <property type="protein sequence ID" value="KAJ0209709.1"/>
    <property type="molecule type" value="Genomic_DNA"/>
</dbReference>
<dbReference type="PROSITE" id="PS50878">
    <property type="entry name" value="RT_POL"/>
    <property type="match status" value="1"/>
</dbReference>
<dbReference type="Pfam" id="PF13966">
    <property type="entry name" value="zf-RVT"/>
    <property type="match status" value="1"/>
</dbReference>
<dbReference type="SUPFAM" id="SSF56672">
    <property type="entry name" value="DNA/RNA polymerases"/>
    <property type="match status" value="1"/>
</dbReference>
<reference evidence="2 3" key="1">
    <citation type="journal article" date="2017" name="Nat. Commun.">
        <title>Genome assembly with in vitro proximity ligation data and whole-genome triplication in lettuce.</title>
        <authorList>
            <person name="Reyes-Chin-Wo S."/>
            <person name="Wang Z."/>
            <person name="Yang X."/>
            <person name="Kozik A."/>
            <person name="Arikit S."/>
            <person name="Song C."/>
            <person name="Xia L."/>
            <person name="Froenicke L."/>
            <person name="Lavelle D.O."/>
            <person name="Truco M.J."/>
            <person name="Xia R."/>
            <person name="Zhu S."/>
            <person name="Xu C."/>
            <person name="Xu H."/>
            <person name="Xu X."/>
            <person name="Cox K."/>
            <person name="Korf I."/>
            <person name="Meyers B.C."/>
            <person name="Michelmore R.W."/>
        </authorList>
    </citation>
    <scope>NUCLEOTIDE SEQUENCE [LARGE SCALE GENOMIC DNA]</scope>
    <source>
        <strain evidence="3">cv. Salinas</strain>
        <tissue evidence="2">Seedlings</tissue>
    </source>
</reference>
<feature type="domain" description="Reverse transcriptase" evidence="1">
    <location>
        <begin position="1"/>
        <end position="126"/>
    </location>
</feature>
<dbReference type="InterPro" id="IPR043502">
    <property type="entry name" value="DNA/RNA_pol_sf"/>
</dbReference>
<accession>A0A9R1XEL6</accession>
<evidence type="ECO:0000259" key="1">
    <source>
        <dbReference type="PROSITE" id="PS50878"/>
    </source>
</evidence>
<proteinExistence type="predicted"/>
<evidence type="ECO:0000313" key="3">
    <source>
        <dbReference type="Proteomes" id="UP000235145"/>
    </source>
</evidence>
<dbReference type="PANTHER" id="PTHR33116:SF79">
    <property type="entry name" value="REVERSE TRANSCRIPTASE DOMAIN, ZINC FINGER, CCHC-TYPE-RELATED"/>
    <property type="match status" value="1"/>
</dbReference>
<dbReference type="Proteomes" id="UP000235145">
    <property type="component" value="Unassembled WGS sequence"/>
</dbReference>
<dbReference type="InterPro" id="IPR000477">
    <property type="entry name" value="RT_dom"/>
</dbReference>
<dbReference type="AlphaFoldDB" id="A0A9R1XEL6"/>
<keyword evidence="3" id="KW-1185">Reference proteome</keyword>
<dbReference type="InterPro" id="IPR026960">
    <property type="entry name" value="RVT-Znf"/>
</dbReference>
<name>A0A9R1XEL6_LACSA</name>